<dbReference type="EMBL" id="CP002467">
    <property type="protein sequence ID" value="ADV82797.1"/>
    <property type="molecule type" value="Genomic_DNA"/>
</dbReference>
<keyword evidence="3" id="KW-1185">Reference proteome</keyword>
<reference evidence="2 3" key="1">
    <citation type="journal article" date="2012" name="Stand. Genomic Sci.">
        <title>Complete genome sequence of Terriglobus saanensis type strain SP1PR4(T), an Acidobacteria from tundra soil.</title>
        <authorList>
            <person name="Rawat S.R."/>
            <person name="Mannisto M.K."/>
            <person name="Starovoytov V."/>
            <person name="Goodwin L."/>
            <person name="Nolan M."/>
            <person name="Hauser L."/>
            <person name="Land M."/>
            <person name="Davenport K.W."/>
            <person name="Woyke T."/>
            <person name="Haggblom M.M."/>
        </authorList>
    </citation>
    <scope>NUCLEOTIDE SEQUENCE</scope>
    <source>
        <strain evidence="3">ATCC BAA-1853 / DSM 23119 / SP1PR4</strain>
    </source>
</reference>
<dbReference type="HOGENOM" id="CLU_3277880_0_0_0"/>
<name>E8V784_TERSS</name>
<accession>E8V784</accession>
<sequence length="41" mass="5048">MHRVHWLNWFVTVLNFVLLWVAYRKHRNYAQPSGLIVLKLK</sequence>
<dbReference type="RefSeq" id="WP_013568530.1">
    <property type="nucleotide sequence ID" value="NC_014963.1"/>
</dbReference>
<dbReference type="STRING" id="401053.AciPR4_1993"/>
<dbReference type="AlphaFoldDB" id="E8V784"/>
<keyword evidence="1" id="KW-1133">Transmembrane helix</keyword>
<organism evidence="2 3">
    <name type="scientific">Terriglobus saanensis (strain ATCC BAA-1853 / DSM 23119 / SP1PR4)</name>
    <dbReference type="NCBI Taxonomy" id="401053"/>
    <lineage>
        <taxon>Bacteria</taxon>
        <taxon>Pseudomonadati</taxon>
        <taxon>Acidobacteriota</taxon>
        <taxon>Terriglobia</taxon>
        <taxon>Terriglobales</taxon>
        <taxon>Acidobacteriaceae</taxon>
        <taxon>Terriglobus</taxon>
    </lineage>
</organism>
<evidence type="ECO:0000313" key="2">
    <source>
        <dbReference type="EMBL" id="ADV82797.1"/>
    </source>
</evidence>
<gene>
    <name evidence="2" type="ordered locus">AciPR4_1993</name>
</gene>
<dbReference type="KEGG" id="tsa:AciPR4_1993"/>
<feature type="transmembrane region" description="Helical" evidence="1">
    <location>
        <begin position="6"/>
        <end position="23"/>
    </location>
</feature>
<keyword evidence="1" id="KW-0472">Membrane</keyword>
<protein>
    <submittedName>
        <fullName evidence="2">Uncharacterized protein</fullName>
    </submittedName>
</protein>
<dbReference type="Proteomes" id="UP000006844">
    <property type="component" value="Chromosome"/>
</dbReference>
<proteinExistence type="predicted"/>
<evidence type="ECO:0000256" key="1">
    <source>
        <dbReference type="SAM" id="Phobius"/>
    </source>
</evidence>
<evidence type="ECO:0000313" key="3">
    <source>
        <dbReference type="Proteomes" id="UP000006844"/>
    </source>
</evidence>
<keyword evidence="1" id="KW-0812">Transmembrane</keyword>